<dbReference type="InterPro" id="IPR054722">
    <property type="entry name" value="PolX-like_BBD"/>
</dbReference>
<name>A0AAQ3MRY1_VIGMU</name>
<evidence type="ECO:0000313" key="2">
    <source>
        <dbReference type="EMBL" id="WVY96142.1"/>
    </source>
</evidence>
<proteinExistence type="predicted"/>
<keyword evidence="3" id="KW-1185">Reference proteome</keyword>
<feature type="domain" description="Retrovirus-related Pol polyprotein from transposon TNT 1-94-like beta-barrel" evidence="1">
    <location>
        <begin position="129"/>
        <end position="197"/>
    </location>
</feature>
<dbReference type="PANTHER" id="PTHR47481:SF31">
    <property type="entry name" value="OS01G0873500 PROTEIN"/>
    <property type="match status" value="1"/>
</dbReference>
<gene>
    <name evidence="2" type="ORF">V8G54_028293</name>
</gene>
<evidence type="ECO:0000313" key="3">
    <source>
        <dbReference type="Proteomes" id="UP001374535"/>
    </source>
</evidence>
<evidence type="ECO:0000259" key="1">
    <source>
        <dbReference type="Pfam" id="PF22936"/>
    </source>
</evidence>
<dbReference type="AlphaFoldDB" id="A0AAQ3MRY1"/>
<dbReference type="EMBL" id="CP144692">
    <property type="protein sequence ID" value="WVY96142.1"/>
    <property type="molecule type" value="Genomic_DNA"/>
</dbReference>
<dbReference type="PANTHER" id="PTHR47481">
    <property type="match status" value="1"/>
</dbReference>
<dbReference type="Pfam" id="PF22936">
    <property type="entry name" value="Pol_BBD"/>
    <property type="match status" value="1"/>
</dbReference>
<sequence>MLSLLRGFVTSILSRREPYTVEEIKAFAQEERLEKNLNTDLVPQVNVTTSSWHNSSRRSSLVNLGHINNLLLKLTIEFNAKFVPSSVIMLLNAGKDSIKIFSLRFSFTTSSIDIYDQLSNIFSLPDPLWYPDSGASHHVTNDSSNFNSKSSYTGSEKIKLGNGAGLKITQIGSPALSTSSSSSSFVLNNLLHVPTWQRVENSQVEAEEEEAAPYCSSRQSLEVDTELFIGLLI</sequence>
<protein>
    <recommendedName>
        <fullName evidence="1">Retrovirus-related Pol polyprotein from transposon TNT 1-94-like beta-barrel domain-containing protein</fullName>
    </recommendedName>
</protein>
<dbReference type="Proteomes" id="UP001374535">
    <property type="component" value="Chromosome 9"/>
</dbReference>
<organism evidence="2 3">
    <name type="scientific">Vigna mungo</name>
    <name type="common">Black gram</name>
    <name type="synonym">Phaseolus mungo</name>
    <dbReference type="NCBI Taxonomy" id="3915"/>
    <lineage>
        <taxon>Eukaryota</taxon>
        <taxon>Viridiplantae</taxon>
        <taxon>Streptophyta</taxon>
        <taxon>Embryophyta</taxon>
        <taxon>Tracheophyta</taxon>
        <taxon>Spermatophyta</taxon>
        <taxon>Magnoliopsida</taxon>
        <taxon>eudicotyledons</taxon>
        <taxon>Gunneridae</taxon>
        <taxon>Pentapetalae</taxon>
        <taxon>rosids</taxon>
        <taxon>fabids</taxon>
        <taxon>Fabales</taxon>
        <taxon>Fabaceae</taxon>
        <taxon>Papilionoideae</taxon>
        <taxon>50 kb inversion clade</taxon>
        <taxon>NPAAA clade</taxon>
        <taxon>indigoferoid/millettioid clade</taxon>
        <taxon>Phaseoleae</taxon>
        <taxon>Vigna</taxon>
    </lineage>
</organism>
<reference evidence="2 3" key="1">
    <citation type="journal article" date="2023" name="Life. Sci Alliance">
        <title>Evolutionary insights into 3D genome organization and epigenetic landscape of Vigna mungo.</title>
        <authorList>
            <person name="Junaid A."/>
            <person name="Singh B."/>
            <person name="Bhatia S."/>
        </authorList>
    </citation>
    <scope>NUCLEOTIDE SEQUENCE [LARGE SCALE GENOMIC DNA]</scope>
    <source>
        <strain evidence="2">Urdbean</strain>
    </source>
</reference>
<accession>A0AAQ3MRY1</accession>